<protein>
    <recommendedName>
        <fullName evidence="1">F-box domain-containing protein</fullName>
    </recommendedName>
</protein>
<dbReference type="PROSITE" id="PS50181">
    <property type="entry name" value="FBOX"/>
    <property type="match status" value="1"/>
</dbReference>
<evidence type="ECO:0000313" key="2">
    <source>
        <dbReference type="EMBL" id="MED6193993.1"/>
    </source>
</evidence>
<accession>A0ABU6XAM7</accession>
<reference evidence="2 3" key="1">
    <citation type="journal article" date="2023" name="Plants (Basel)">
        <title>Bridging the Gap: Combining Genomics and Transcriptomics Approaches to Understand Stylosanthes scabra, an Orphan Legume from the Brazilian Caatinga.</title>
        <authorList>
            <person name="Ferreira-Neto J.R.C."/>
            <person name="da Silva M.D."/>
            <person name="Binneck E."/>
            <person name="de Melo N.F."/>
            <person name="da Silva R.H."/>
            <person name="de Melo A.L.T.M."/>
            <person name="Pandolfi V."/>
            <person name="Bustamante F.O."/>
            <person name="Brasileiro-Vidal A.C."/>
            <person name="Benko-Iseppon A.M."/>
        </authorList>
    </citation>
    <scope>NUCLEOTIDE SEQUENCE [LARGE SCALE GENOMIC DNA]</scope>
    <source>
        <tissue evidence="2">Leaves</tissue>
    </source>
</reference>
<dbReference type="PANTHER" id="PTHR31672">
    <property type="entry name" value="BNACNNG10540D PROTEIN"/>
    <property type="match status" value="1"/>
</dbReference>
<dbReference type="EMBL" id="JASCZI010211535">
    <property type="protein sequence ID" value="MED6193993.1"/>
    <property type="molecule type" value="Genomic_DNA"/>
</dbReference>
<organism evidence="2 3">
    <name type="scientific">Stylosanthes scabra</name>
    <dbReference type="NCBI Taxonomy" id="79078"/>
    <lineage>
        <taxon>Eukaryota</taxon>
        <taxon>Viridiplantae</taxon>
        <taxon>Streptophyta</taxon>
        <taxon>Embryophyta</taxon>
        <taxon>Tracheophyta</taxon>
        <taxon>Spermatophyta</taxon>
        <taxon>Magnoliopsida</taxon>
        <taxon>eudicotyledons</taxon>
        <taxon>Gunneridae</taxon>
        <taxon>Pentapetalae</taxon>
        <taxon>rosids</taxon>
        <taxon>fabids</taxon>
        <taxon>Fabales</taxon>
        <taxon>Fabaceae</taxon>
        <taxon>Papilionoideae</taxon>
        <taxon>50 kb inversion clade</taxon>
        <taxon>dalbergioids sensu lato</taxon>
        <taxon>Dalbergieae</taxon>
        <taxon>Pterocarpus clade</taxon>
        <taxon>Stylosanthes</taxon>
    </lineage>
</organism>
<dbReference type="Pfam" id="PF00646">
    <property type="entry name" value="F-box"/>
    <property type="match status" value="1"/>
</dbReference>
<gene>
    <name evidence="2" type="ORF">PIB30_024303</name>
</gene>
<keyword evidence="3" id="KW-1185">Reference proteome</keyword>
<dbReference type="Gene3D" id="1.20.1280.50">
    <property type="match status" value="1"/>
</dbReference>
<comment type="caution">
    <text evidence="2">The sequence shown here is derived from an EMBL/GenBank/DDBJ whole genome shotgun (WGS) entry which is preliminary data.</text>
</comment>
<dbReference type="SUPFAM" id="SSF81383">
    <property type="entry name" value="F-box domain"/>
    <property type="match status" value="1"/>
</dbReference>
<dbReference type="SMART" id="SM00256">
    <property type="entry name" value="FBOX"/>
    <property type="match status" value="1"/>
</dbReference>
<feature type="domain" description="F-box" evidence="1">
    <location>
        <begin position="25"/>
        <end position="72"/>
    </location>
</feature>
<evidence type="ECO:0000313" key="3">
    <source>
        <dbReference type="Proteomes" id="UP001341840"/>
    </source>
</evidence>
<name>A0ABU6XAM7_9FABA</name>
<dbReference type="PANTHER" id="PTHR31672:SF13">
    <property type="entry name" value="F-BOX PROTEIN CPR30-LIKE"/>
    <property type="match status" value="1"/>
</dbReference>
<dbReference type="CDD" id="cd22157">
    <property type="entry name" value="F-box_AtFBW1-like"/>
    <property type="match status" value="1"/>
</dbReference>
<dbReference type="InterPro" id="IPR036047">
    <property type="entry name" value="F-box-like_dom_sf"/>
</dbReference>
<evidence type="ECO:0000259" key="1">
    <source>
        <dbReference type="PROSITE" id="PS50181"/>
    </source>
</evidence>
<proteinExistence type="predicted"/>
<dbReference type="InterPro" id="IPR001810">
    <property type="entry name" value="F-box_dom"/>
</dbReference>
<dbReference type="Proteomes" id="UP001341840">
    <property type="component" value="Unassembled WGS sequence"/>
</dbReference>
<sequence>MKAFLRCVSWFFCQHDDGDDGVLESCKLAFLPDDIIVKILVSLPVKTLLQFKLVCKSWRTLISSPQFAIDNLRQRSGISPRVWSIPVNTTTTPELDSCNSNLCSRNQQSSRNQRIDLLSSVSSK</sequence>
<dbReference type="InterPro" id="IPR050796">
    <property type="entry name" value="SCF_F-box_component"/>
</dbReference>